<reference evidence="12" key="1">
    <citation type="journal article" date="2023" name="Plant J.">
        <title>The genome of the king protea, Protea cynaroides.</title>
        <authorList>
            <person name="Chang J."/>
            <person name="Duong T.A."/>
            <person name="Schoeman C."/>
            <person name="Ma X."/>
            <person name="Roodt D."/>
            <person name="Barker N."/>
            <person name="Li Z."/>
            <person name="Van de Peer Y."/>
            <person name="Mizrachi E."/>
        </authorList>
    </citation>
    <scope>NUCLEOTIDE SEQUENCE</scope>
    <source>
        <tissue evidence="12">Young leaves</tissue>
    </source>
</reference>
<dbReference type="PANTHER" id="PTHR33021">
    <property type="entry name" value="BLUE COPPER PROTEIN"/>
    <property type="match status" value="1"/>
</dbReference>
<evidence type="ECO:0000256" key="3">
    <source>
        <dbReference type="ARBA" id="ARBA00022729"/>
    </source>
</evidence>
<dbReference type="Gene3D" id="2.60.40.420">
    <property type="entry name" value="Cupredoxins - blue copper proteins"/>
    <property type="match status" value="1"/>
</dbReference>
<dbReference type="AlphaFoldDB" id="A0A9Q0H1S1"/>
<feature type="signal peptide" evidence="10">
    <location>
        <begin position="1"/>
        <end position="23"/>
    </location>
</feature>
<evidence type="ECO:0000256" key="2">
    <source>
        <dbReference type="ARBA" id="ARBA00022622"/>
    </source>
</evidence>
<proteinExistence type="inferred from homology"/>
<evidence type="ECO:0000256" key="10">
    <source>
        <dbReference type="SAM" id="SignalP"/>
    </source>
</evidence>
<dbReference type="GO" id="GO:0009055">
    <property type="term" value="F:electron transfer activity"/>
    <property type="evidence" value="ECO:0007669"/>
    <property type="project" value="InterPro"/>
</dbReference>
<dbReference type="Proteomes" id="UP001141806">
    <property type="component" value="Unassembled WGS sequence"/>
</dbReference>
<evidence type="ECO:0000256" key="9">
    <source>
        <dbReference type="ARBA" id="ARBA00037868"/>
    </source>
</evidence>
<dbReference type="EMBL" id="JAMYWD010000010">
    <property type="protein sequence ID" value="KAJ4957629.1"/>
    <property type="molecule type" value="Genomic_DNA"/>
</dbReference>
<dbReference type="InterPro" id="IPR039391">
    <property type="entry name" value="Phytocyanin-like"/>
</dbReference>
<keyword evidence="7" id="KW-0449">Lipoprotein</keyword>
<feature type="domain" description="Phytocyanin" evidence="11">
    <location>
        <begin position="24"/>
        <end position="128"/>
    </location>
</feature>
<evidence type="ECO:0000256" key="8">
    <source>
        <dbReference type="ARBA" id="ARBA00035011"/>
    </source>
</evidence>
<comment type="subcellular location">
    <subcellularLocation>
        <location evidence="9">Endomembrane system</location>
        <topology evidence="9">Lipid-anchor</topology>
    </subcellularLocation>
    <subcellularLocation>
        <location evidence="1">Membrane</location>
        <topology evidence="1">Lipid-anchor</topology>
        <topology evidence="1">GPI-anchor</topology>
    </subcellularLocation>
</comment>
<keyword evidence="2" id="KW-0336">GPI-anchor</keyword>
<accession>A0A9Q0H1S1</accession>
<dbReference type="GO" id="GO:0012505">
    <property type="term" value="C:endomembrane system"/>
    <property type="evidence" value="ECO:0007669"/>
    <property type="project" value="UniProtKB-SubCell"/>
</dbReference>
<dbReference type="SUPFAM" id="SSF49503">
    <property type="entry name" value="Cupredoxins"/>
    <property type="match status" value="1"/>
</dbReference>
<evidence type="ECO:0000313" key="13">
    <source>
        <dbReference type="Proteomes" id="UP001141806"/>
    </source>
</evidence>
<organism evidence="12 13">
    <name type="scientific">Protea cynaroides</name>
    <dbReference type="NCBI Taxonomy" id="273540"/>
    <lineage>
        <taxon>Eukaryota</taxon>
        <taxon>Viridiplantae</taxon>
        <taxon>Streptophyta</taxon>
        <taxon>Embryophyta</taxon>
        <taxon>Tracheophyta</taxon>
        <taxon>Spermatophyta</taxon>
        <taxon>Magnoliopsida</taxon>
        <taxon>Proteales</taxon>
        <taxon>Proteaceae</taxon>
        <taxon>Protea</taxon>
    </lineage>
</organism>
<keyword evidence="3 10" id="KW-0732">Signal</keyword>
<protein>
    <recommendedName>
        <fullName evidence="11">Phytocyanin domain-containing protein</fullName>
    </recommendedName>
</protein>
<keyword evidence="4" id="KW-0472">Membrane</keyword>
<evidence type="ECO:0000256" key="1">
    <source>
        <dbReference type="ARBA" id="ARBA00004589"/>
    </source>
</evidence>
<dbReference type="FunFam" id="2.60.40.420:FF:000010">
    <property type="entry name" value="Early nodulin-like protein 1"/>
    <property type="match status" value="1"/>
</dbReference>
<dbReference type="GO" id="GO:0005886">
    <property type="term" value="C:plasma membrane"/>
    <property type="evidence" value="ECO:0007669"/>
    <property type="project" value="TreeGrafter"/>
</dbReference>
<dbReference type="OrthoDB" id="1937044at2759"/>
<name>A0A9Q0H1S1_9MAGN</name>
<evidence type="ECO:0000256" key="6">
    <source>
        <dbReference type="ARBA" id="ARBA00023180"/>
    </source>
</evidence>
<dbReference type="InterPro" id="IPR008972">
    <property type="entry name" value="Cupredoxin"/>
</dbReference>
<dbReference type="InterPro" id="IPR003245">
    <property type="entry name" value="Phytocyanin_dom"/>
</dbReference>
<feature type="chain" id="PRO_5040291504" description="Phytocyanin domain-containing protein" evidence="10">
    <location>
        <begin position="24"/>
        <end position="215"/>
    </location>
</feature>
<sequence>MAFSRALSWSVVFVFFLFSFSEARDILVGGKTDAWKIPTSESESLNRWAGAYRFQIGDSLVWKLDPQKDSVLQVTKKDYVACNTTNPIAEYKEENTKVKLDRSGPFHFISGTEGNCEKGEKLIVVVLSARRSYMGISPAPSPMENEGPAMAPTSSASGLNAGCRDCFGSQFRRQQINRQLCSFGAATSSISRGRERRKIQFLKTKVKVLDFRQVI</sequence>
<evidence type="ECO:0000256" key="5">
    <source>
        <dbReference type="ARBA" id="ARBA00023157"/>
    </source>
</evidence>
<gene>
    <name evidence="12" type="ORF">NE237_024740</name>
</gene>
<evidence type="ECO:0000256" key="7">
    <source>
        <dbReference type="ARBA" id="ARBA00023288"/>
    </source>
</evidence>
<evidence type="ECO:0000313" key="12">
    <source>
        <dbReference type="EMBL" id="KAJ4957629.1"/>
    </source>
</evidence>
<dbReference type="GO" id="GO:0098552">
    <property type="term" value="C:side of membrane"/>
    <property type="evidence" value="ECO:0007669"/>
    <property type="project" value="UniProtKB-KW"/>
</dbReference>
<evidence type="ECO:0000256" key="4">
    <source>
        <dbReference type="ARBA" id="ARBA00023136"/>
    </source>
</evidence>
<keyword evidence="5" id="KW-1015">Disulfide bond</keyword>
<keyword evidence="13" id="KW-1185">Reference proteome</keyword>
<dbReference type="PANTHER" id="PTHR33021:SF197">
    <property type="entry name" value="EARLY NODULIN-LIKE PROTEIN 13"/>
    <property type="match status" value="1"/>
</dbReference>
<keyword evidence="6" id="KW-0325">Glycoprotein</keyword>
<dbReference type="Pfam" id="PF02298">
    <property type="entry name" value="Cu_bind_like"/>
    <property type="match status" value="1"/>
</dbReference>
<dbReference type="InterPro" id="IPR041846">
    <property type="entry name" value="ENL_dom"/>
</dbReference>
<comment type="caution">
    <text evidence="12">The sequence shown here is derived from an EMBL/GenBank/DDBJ whole genome shotgun (WGS) entry which is preliminary data.</text>
</comment>
<comment type="similarity">
    <text evidence="8">Belongs to the early nodulin-like (ENODL) family.</text>
</comment>
<dbReference type="PROSITE" id="PS51485">
    <property type="entry name" value="PHYTOCYANIN"/>
    <property type="match status" value="1"/>
</dbReference>
<dbReference type="CDD" id="cd11019">
    <property type="entry name" value="OsENODL1_like"/>
    <property type="match status" value="1"/>
</dbReference>
<evidence type="ECO:0000259" key="11">
    <source>
        <dbReference type="PROSITE" id="PS51485"/>
    </source>
</evidence>